<proteinExistence type="predicted"/>
<dbReference type="Gene3D" id="3.90.550.10">
    <property type="entry name" value="Spore Coat Polysaccharide Biosynthesis Protein SpsA, Chain A"/>
    <property type="match status" value="1"/>
</dbReference>
<comment type="caution">
    <text evidence="1">The sequence shown here is derived from an EMBL/GenBank/DDBJ whole genome shotgun (WGS) entry which is preliminary data.</text>
</comment>
<accession>A0A5J5IBT7</accession>
<sequence>MLAFIIPFKPKRNSTNWEQDSSYLHNTIQSILHQTNDDYHVFVITHDMPESLIDSPKVDYLKLPFDYCDFEKIEDRNAALKDSGYLNARDVEYLFDQGRKQMYGAQLAKESGYEYIMCLDADDLVSKNLVDYVIRHKEDNQVGWYVNKGYYFIAIENIYVRQPYAMNMISGSTHIIHRNMLPQTDMAALSLGSNNFFSGHASLPARIKKEFGKELLPLPFYAIIYTITNLNWSITVDKLRGKSFYAKVKFLVRRVLFDKPIGKRFYLNRV</sequence>
<organism evidence="1 2">
    <name type="scientific">Ginsengibacter hankyongi</name>
    <dbReference type="NCBI Taxonomy" id="2607284"/>
    <lineage>
        <taxon>Bacteria</taxon>
        <taxon>Pseudomonadati</taxon>
        <taxon>Bacteroidota</taxon>
        <taxon>Chitinophagia</taxon>
        <taxon>Chitinophagales</taxon>
        <taxon>Chitinophagaceae</taxon>
        <taxon>Ginsengibacter</taxon>
    </lineage>
</organism>
<dbReference type="SUPFAM" id="SSF53448">
    <property type="entry name" value="Nucleotide-diphospho-sugar transferases"/>
    <property type="match status" value="1"/>
</dbReference>
<protein>
    <submittedName>
        <fullName evidence="1">Glycosyltransferase family 2 protein</fullName>
    </submittedName>
</protein>
<gene>
    <name evidence="1" type="ORF">FW778_21570</name>
</gene>
<evidence type="ECO:0000313" key="1">
    <source>
        <dbReference type="EMBL" id="KAA9034602.1"/>
    </source>
</evidence>
<keyword evidence="1" id="KW-0808">Transferase</keyword>
<evidence type="ECO:0000313" key="2">
    <source>
        <dbReference type="Proteomes" id="UP000326903"/>
    </source>
</evidence>
<dbReference type="Proteomes" id="UP000326903">
    <property type="component" value="Unassembled WGS sequence"/>
</dbReference>
<dbReference type="GO" id="GO:0016740">
    <property type="term" value="F:transferase activity"/>
    <property type="evidence" value="ECO:0007669"/>
    <property type="project" value="UniProtKB-KW"/>
</dbReference>
<name>A0A5J5IBT7_9BACT</name>
<dbReference type="InterPro" id="IPR029044">
    <property type="entry name" value="Nucleotide-diphossugar_trans"/>
</dbReference>
<dbReference type="AlphaFoldDB" id="A0A5J5IBT7"/>
<keyword evidence="2" id="KW-1185">Reference proteome</keyword>
<dbReference type="RefSeq" id="WP_150416974.1">
    <property type="nucleotide sequence ID" value="NZ_VYQF01000013.1"/>
</dbReference>
<reference evidence="1 2" key="1">
    <citation type="submission" date="2019-09" db="EMBL/GenBank/DDBJ databases">
        <title>Draft genome sequence of Ginsengibacter sp. BR5-29.</title>
        <authorList>
            <person name="Im W.-T."/>
        </authorList>
    </citation>
    <scope>NUCLEOTIDE SEQUENCE [LARGE SCALE GENOMIC DNA]</scope>
    <source>
        <strain evidence="1 2">BR5-29</strain>
    </source>
</reference>
<dbReference type="CDD" id="cd00761">
    <property type="entry name" value="Glyco_tranf_GTA_type"/>
    <property type="match status" value="1"/>
</dbReference>
<dbReference type="EMBL" id="VYQF01000013">
    <property type="protein sequence ID" value="KAA9034602.1"/>
    <property type="molecule type" value="Genomic_DNA"/>
</dbReference>